<reference evidence="3" key="1">
    <citation type="journal article" date="2020" name="G3 (Bethesda)">
        <title>High-Quality Assemblies for Three Invasive Social Wasps from the &lt;i&gt;Vespula&lt;/i&gt; Genus.</title>
        <authorList>
            <person name="Harrop T.W.R."/>
            <person name="Guhlin J."/>
            <person name="McLaughlin G.M."/>
            <person name="Permina E."/>
            <person name="Stockwell P."/>
            <person name="Gilligan J."/>
            <person name="Le Lec M.F."/>
            <person name="Gruber M.A.M."/>
            <person name="Quinn O."/>
            <person name="Lovegrove M."/>
            <person name="Duncan E.J."/>
            <person name="Remnant E.J."/>
            <person name="Van Eeckhoven J."/>
            <person name="Graham B."/>
            <person name="Knapp R.A."/>
            <person name="Langford K.W."/>
            <person name="Kronenberg Z."/>
            <person name="Press M.O."/>
            <person name="Eacker S.M."/>
            <person name="Wilson-Rankin E.E."/>
            <person name="Purcell J."/>
            <person name="Lester P.J."/>
            <person name="Dearden P.K."/>
        </authorList>
    </citation>
    <scope>NUCLEOTIDE SEQUENCE</scope>
    <source>
        <strain evidence="3">Volc-1</strain>
    </source>
</reference>
<gene>
    <name evidence="3" type="ORF">H0235_006591</name>
</gene>
<dbReference type="Proteomes" id="UP000600918">
    <property type="component" value="Unassembled WGS sequence"/>
</dbReference>
<accession>A0A834P3A4</accession>
<protein>
    <submittedName>
        <fullName evidence="3">Uncharacterized protein</fullName>
    </submittedName>
</protein>
<dbReference type="EMBL" id="JACSDY010000005">
    <property type="protein sequence ID" value="KAF7426897.1"/>
    <property type="molecule type" value="Genomic_DNA"/>
</dbReference>
<feature type="transmembrane region" description="Helical" evidence="2">
    <location>
        <begin position="293"/>
        <end position="317"/>
    </location>
</feature>
<evidence type="ECO:0000256" key="1">
    <source>
        <dbReference type="SAM" id="MobiDB-lite"/>
    </source>
</evidence>
<keyword evidence="2" id="KW-1133">Transmembrane helix</keyword>
<feature type="region of interest" description="Disordered" evidence="1">
    <location>
        <begin position="19"/>
        <end position="63"/>
    </location>
</feature>
<keyword evidence="2" id="KW-0472">Membrane</keyword>
<evidence type="ECO:0000256" key="2">
    <source>
        <dbReference type="SAM" id="Phobius"/>
    </source>
</evidence>
<keyword evidence="4" id="KW-1185">Reference proteome</keyword>
<feature type="compositionally biased region" description="Basic and acidic residues" evidence="1">
    <location>
        <begin position="25"/>
        <end position="34"/>
    </location>
</feature>
<feature type="compositionally biased region" description="Basic residues" evidence="1">
    <location>
        <begin position="51"/>
        <end position="63"/>
    </location>
</feature>
<evidence type="ECO:0000313" key="4">
    <source>
        <dbReference type="Proteomes" id="UP000600918"/>
    </source>
</evidence>
<keyword evidence="2" id="KW-0812">Transmembrane</keyword>
<sequence length="318" mass="35736">MSSTPIIYENLEGAFLKGFPRKRKEKAEGKEVRGEGGGGGGGNEGAVECKRRSKSKVKKEKRRARLAVYPKKQMRQLEFAAGFRKAEVPEERTLGIKPEWKNGTSGRMKNVSFVLELSPKGNHPFTIANHPTRYIKVTETLSLLAARHGQTREIRAEKFKREKEKMAAEEESLVATFEKRNSVHVEGLNTRNAQKGGYTESMNESQRKEERGERDFDYPLWIIIQSRFIILPSVERFDRFMTVSTNHDLPDDTEPRRSRVAAETNMVVFVPAQSGRILEALVRNNSVSREQALLYNGSCIVLVAAVAATAIAAASVVR</sequence>
<organism evidence="3 4">
    <name type="scientific">Vespula pensylvanica</name>
    <name type="common">Western yellow jacket</name>
    <name type="synonym">Wasp</name>
    <dbReference type="NCBI Taxonomy" id="30213"/>
    <lineage>
        <taxon>Eukaryota</taxon>
        <taxon>Metazoa</taxon>
        <taxon>Ecdysozoa</taxon>
        <taxon>Arthropoda</taxon>
        <taxon>Hexapoda</taxon>
        <taxon>Insecta</taxon>
        <taxon>Pterygota</taxon>
        <taxon>Neoptera</taxon>
        <taxon>Endopterygota</taxon>
        <taxon>Hymenoptera</taxon>
        <taxon>Apocrita</taxon>
        <taxon>Aculeata</taxon>
        <taxon>Vespoidea</taxon>
        <taxon>Vespidae</taxon>
        <taxon>Vespinae</taxon>
        <taxon>Vespula</taxon>
    </lineage>
</organism>
<feature type="compositionally biased region" description="Gly residues" evidence="1">
    <location>
        <begin position="35"/>
        <end position="44"/>
    </location>
</feature>
<evidence type="ECO:0000313" key="3">
    <source>
        <dbReference type="EMBL" id="KAF7426897.1"/>
    </source>
</evidence>
<proteinExistence type="predicted"/>
<name>A0A834P3A4_VESPE</name>
<dbReference type="AlphaFoldDB" id="A0A834P3A4"/>
<feature type="region of interest" description="Disordered" evidence="1">
    <location>
        <begin position="190"/>
        <end position="211"/>
    </location>
</feature>
<comment type="caution">
    <text evidence="3">The sequence shown here is derived from an EMBL/GenBank/DDBJ whole genome shotgun (WGS) entry which is preliminary data.</text>
</comment>